<dbReference type="Pfam" id="PF13650">
    <property type="entry name" value="Asp_protease_2"/>
    <property type="match status" value="1"/>
</dbReference>
<dbReference type="Pfam" id="PF18701">
    <property type="entry name" value="DUF5641"/>
    <property type="match status" value="1"/>
</dbReference>
<feature type="region of interest" description="Disordered" evidence="2">
    <location>
        <begin position="377"/>
        <end position="400"/>
    </location>
</feature>
<dbReference type="InterPro" id="IPR012337">
    <property type="entry name" value="RNaseH-like_sf"/>
</dbReference>
<dbReference type="Pfam" id="PF17921">
    <property type="entry name" value="Integrase_H2C2"/>
    <property type="match status" value="1"/>
</dbReference>
<feature type="compositionally biased region" description="Low complexity" evidence="2">
    <location>
        <begin position="380"/>
        <end position="400"/>
    </location>
</feature>
<dbReference type="GO" id="GO:0071897">
    <property type="term" value="P:DNA biosynthetic process"/>
    <property type="evidence" value="ECO:0007669"/>
    <property type="project" value="UniProtKB-ARBA"/>
</dbReference>
<dbReference type="InterPro" id="IPR005312">
    <property type="entry name" value="DUF1759"/>
</dbReference>
<dbReference type="Gene3D" id="3.30.420.10">
    <property type="entry name" value="Ribonuclease H-like superfamily/Ribonuclease H"/>
    <property type="match status" value="1"/>
</dbReference>
<dbReference type="GO" id="GO:0042575">
    <property type="term" value="C:DNA polymerase complex"/>
    <property type="evidence" value="ECO:0007669"/>
    <property type="project" value="UniProtKB-ARBA"/>
</dbReference>
<dbReference type="GO" id="GO:0015074">
    <property type="term" value="P:DNA integration"/>
    <property type="evidence" value="ECO:0007669"/>
    <property type="project" value="InterPro"/>
</dbReference>
<evidence type="ECO:0000313" key="5">
    <source>
        <dbReference type="EMBL" id="KMQ88972.1"/>
    </source>
</evidence>
<dbReference type="PaxDb" id="67767-A0A0J7KFC5"/>
<dbReference type="GO" id="GO:0003676">
    <property type="term" value="F:nucleic acid binding"/>
    <property type="evidence" value="ECO:0007669"/>
    <property type="project" value="InterPro"/>
</dbReference>
<feature type="domain" description="Integrase catalytic" evidence="4">
    <location>
        <begin position="1398"/>
        <end position="1590"/>
    </location>
</feature>
<dbReference type="PANTHER" id="PTHR47331">
    <property type="entry name" value="PHD-TYPE DOMAIN-CONTAINING PROTEIN"/>
    <property type="match status" value="1"/>
</dbReference>
<evidence type="ECO:0000313" key="6">
    <source>
        <dbReference type="Proteomes" id="UP000036403"/>
    </source>
</evidence>
<comment type="caution">
    <text evidence="5">The sequence shown here is derived from an EMBL/GenBank/DDBJ whole genome shotgun (WGS) entry which is preliminary data.</text>
</comment>
<dbReference type="GO" id="GO:0006508">
    <property type="term" value="P:proteolysis"/>
    <property type="evidence" value="ECO:0007669"/>
    <property type="project" value="InterPro"/>
</dbReference>
<dbReference type="InterPro" id="IPR001584">
    <property type="entry name" value="Integrase_cat-core"/>
</dbReference>
<keyword evidence="6" id="KW-1185">Reference proteome</keyword>
<dbReference type="Pfam" id="PF03564">
    <property type="entry name" value="DUF1759"/>
    <property type="match status" value="1"/>
</dbReference>
<protein>
    <submittedName>
        <fullName evidence="5">Gag-pol polyprotein</fullName>
    </submittedName>
</protein>
<dbReference type="InterPro" id="IPR021109">
    <property type="entry name" value="Peptidase_aspartic_dom_sf"/>
</dbReference>
<dbReference type="CDD" id="cd00303">
    <property type="entry name" value="retropepsin_like"/>
    <property type="match status" value="1"/>
</dbReference>
<sequence>MDLTLKKQLVTKGPDSLCWSPTGNGLKRLLLENDDYILLENDDAAVENYLKDDVYADTENNYVAVKTRITSLLRDDTTSVKHDPMSAATSFFKQIQLPKISLPTFSGDQLAWESFRDLFKSLVGDVSELAPVQKLQYLKASLSGEAAAVVANVELNDQGYEAAWSELVSRYDNKRVLLATHMRAFINSASISKPSSSELKRLSSTALQARRSFESLGRPVIHWDDWFVHVLVEKLDPSSCLFWEASLETSSEFPTLDQLQDFLQTRIRALDAANFKASSVSTCSTKVQERKGKVNSLTATAAGSSKPAKRCSCCQGNHLFNYYPRFKELSVPQRREQVKKQGACFNCLKLKHTVSNCPSGLRCLRCQAKHHTLLHLSDTSSASNSDPPDQSDSSAATVSETSTSSVASNVAALAVSSGGPVLLSTALVTCSNNQGNTLVARALLDSGSEASFLPERFAQMLRLPKRRVHVPVAGIQGASSGVVTNSVALTIGSPRDPGVRLHVPSVLVLPKLTSVLPSRRVQRCEWPHLAGLELADPYYDRPASVDAILGADVYGLLLREGLKSGPQGTPSAQATALGWVLMGHTSAQPAESDQPGVSALHVAVSCADVDQALQRFWELEKVSKDPILSSDDLQCKSLYATTHSRNSQGRYTVRLPRRRDTCVPLDNNRNEALRMLVGLERRLMRNPSLREQYVAFFSEYQSLGHMSLVPTSEIRNDGAYYLPHHAVFKSADPASKIRLVFNASHRTFTGFSLNDLLLPGPKLQSELWLILTRWRLFRFAFVTDIVKMFRQILVHREDIDLQRVLWRPDPSMEVQDFRLKTVVYGTTSAPYLALRTLLQLADDERSAFPLGADAIKTHSYVDDILAGGHSLDHALETRRQLVKILSAGGFELSKWAANVSEMCPDGESSEKLFHDRDGVSTLGVLWSPCDDSFALRVAADTSATANTKRLVLSEVARFFDPLGWAARVLVFGKIFIQNLWMARLSWDQPLPDQFQSVWTRFADVLPQLNILKIPRFVGYLGLENSIELHGFADASSRAYAAAVYLRCTDATGDVIVRLLVAKTKVAPVKRVSIPRLELCGALLLARLMRNTATGLGLENAPIFAWTDAAVALAWIRSHPARWKTFVAHRVAEVQTLVPPERWRYVPTTDNPADAATRGLSLTELANLDLWWSSPSWLGHSDYSSFEPSQPVVGAEEEQLRAIVTHLARPKEENEILHRFSSMLRLLRVSAFCFRFIHNSRYPQNRRTDFLTSDELDAVPTRWVRIAQRHDFPEETSRLEGKQPLLARSPLLALRPIMDGEGLMRVGGRLQHALLPYAEKHPLILAKTNHLSWLLVREAHAASLHGGPQLTRSLLLRRYWILHANALVRSVIHACVRCARFRAATAEQQMGQLLAERTQPSRPFLSSGVDYAGPVPLRTSKGRGHKTVKGYICLFVCLSSKAIHLEPVSDLSSASFLAAFRRFTSRRGHCRLLLSDNGTNFRGAVRELRDMFRGATEFYRECAASLANTCTNWRFIPPGAPHFGGLWEAGVKAVKYHLRRVIGDASLTYEEMATLLTQIEACLNSRPLYALSSNPTDLTALTPGHLLIGEPPMNIPKPFLKDHDANRLPTRWALTSAMRDHFWRRWSTEYIHHLQQLRKWTKRSTNLAVGDLVLLKNKLQPPTKWALARVTALHPGSDGLVRVVSVKTAATMLKRPISKLVPLPVEPSSSHKDND</sequence>
<organism evidence="5 6">
    <name type="scientific">Lasius niger</name>
    <name type="common">Black garden ant</name>
    <dbReference type="NCBI Taxonomy" id="67767"/>
    <lineage>
        <taxon>Eukaryota</taxon>
        <taxon>Metazoa</taxon>
        <taxon>Ecdysozoa</taxon>
        <taxon>Arthropoda</taxon>
        <taxon>Hexapoda</taxon>
        <taxon>Insecta</taxon>
        <taxon>Pterygota</taxon>
        <taxon>Neoptera</taxon>
        <taxon>Endopterygota</taxon>
        <taxon>Hymenoptera</taxon>
        <taxon>Apocrita</taxon>
        <taxon>Aculeata</taxon>
        <taxon>Formicoidea</taxon>
        <taxon>Formicidae</taxon>
        <taxon>Formicinae</taxon>
        <taxon>Lasius</taxon>
        <taxon>Lasius</taxon>
    </lineage>
</organism>
<dbReference type="InterPro" id="IPR001995">
    <property type="entry name" value="Peptidase_A2_cat"/>
</dbReference>
<dbReference type="InterPro" id="IPR036397">
    <property type="entry name" value="RNaseH_sf"/>
</dbReference>
<dbReference type="InterPro" id="IPR041588">
    <property type="entry name" value="Integrase_H2C2"/>
</dbReference>
<keyword evidence="1" id="KW-0378">Hydrolase</keyword>
<feature type="domain" description="Peptidase A2" evidence="3">
    <location>
        <begin position="440"/>
        <end position="521"/>
    </location>
</feature>
<evidence type="ECO:0000259" key="4">
    <source>
        <dbReference type="PROSITE" id="PS50994"/>
    </source>
</evidence>
<dbReference type="InterPro" id="IPR008042">
    <property type="entry name" value="Retrotrans_Pao"/>
</dbReference>
<proteinExistence type="predicted"/>
<dbReference type="EMBL" id="LBMM01008324">
    <property type="protein sequence ID" value="KMQ88972.1"/>
    <property type="molecule type" value="Genomic_DNA"/>
</dbReference>
<accession>A0A0J7KFC5</accession>
<evidence type="ECO:0000256" key="2">
    <source>
        <dbReference type="SAM" id="MobiDB-lite"/>
    </source>
</evidence>
<dbReference type="Pfam" id="PF05380">
    <property type="entry name" value="Peptidase_A17"/>
    <property type="match status" value="1"/>
</dbReference>
<dbReference type="Proteomes" id="UP000036403">
    <property type="component" value="Unassembled WGS sequence"/>
</dbReference>
<dbReference type="PROSITE" id="PS50994">
    <property type="entry name" value="INTEGRASE"/>
    <property type="match status" value="1"/>
</dbReference>
<evidence type="ECO:0000256" key="1">
    <source>
        <dbReference type="ARBA" id="ARBA00022801"/>
    </source>
</evidence>
<dbReference type="PROSITE" id="PS50175">
    <property type="entry name" value="ASP_PROT_RETROV"/>
    <property type="match status" value="1"/>
</dbReference>
<name>A0A0J7KFC5_LASNI</name>
<dbReference type="GO" id="GO:0004190">
    <property type="term" value="F:aspartic-type endopeptidase activity"/>
    <property type="evidence" value="ECO:0007669"/>
    <property type="project" value="InterPro"/>
</dbReference>
<dbReference type="OrthoDB" id="7676225at2759"/>
<evidence type="ECO:0000259" key="3">
    <source>
        <dbReference type="PROSITE" id="PS50175"/>
    </source>
</evidence>
<dbReference type="PANTHER" id="PTHR47331:SF1">
    <property type="entry name" value="GAG-LIKE PROTEIN"/>
    <property type="match status" value="1"/>
</dbReference>
<gene>
    <name evidence="5" type="ORF">RF55_11458</name>
</gene>
<dbReference type="InterPro" id="IPR040676">
    <property type="entry name" value="DUF5641"/>
</dbReference>
<dbReference type="SUPFAM" id="SSF53098">
    <property type="entry name" value="Ribonuclease H-like"/>
    <property type="match status" value="1"/>
</dbReference>
<dbReference type="SUPFAM" id="SSF56672">
    <property type="entry name" value="DNA/RNA polymerases"/>
    <property type="match status" value="1"/>
</dbReference>
<dbReference type="SUPFAM" id="SSF50630">
    <property type="entry name" value="Acid proteases"/>
    <property type="match status" value="1"/>
</dbReference>
<dbReference type="InterPro" id="IPR043502">
    <property type="entry name" value="DNA/RNA_pol_sf"/>
</dbReference>
<reference evidence="5 6" key="1">
    <citation type="submission" date="2015-04" db="EMBL/GenBank/DDBJ databases">
        <title>Lasius niger genome sequencing.</title>
        <authorList>
            <person name="Konorov E.A."/>
            <person name="Nikitin M.A."/>
            <person name="Kirill M.V."/>
            <person name="Chang P."/>
        </authorList>
    </citation>
    <scope>NUCLEOTIDE SEQUENCE [LARGE SCALE GENOMIC DNA]</scope>
    <source>
        <tissue evidence="5">Whole</tissue>
    </source>
</reference>
<dbReference type="STRING" id="67767.A0A0J7KFC5"/>